<dbReference type="EMBL" id="FNYR01000007">
    <property type="protein sequence ID" value="SEI76807.1"/>
    <property type="molecule type" value="Genomic_DNA"/>
</dbReference>
<dbReference type="PANTHER" id="PTHR36930">
    <property type="entry name" value="METAL-SULFUR CLUSTER BIOSYNTHESIS PROTEINS YUAD-RELATED"/>
    <property type="match status" value="1"/>
</dbReference>
<dbReference type="InterPro" id="IPR052716">
    <property type="entry name" value="MOSC_domain"/>
</dbReference>
<evidence type="ECO:0000313" key="3">
    <source>
        <dbReference type="EMBL" id="SEI76807.1"/>
    </source>
</evidence>
<dbReference type="Proteomes" id="UP000198888">
    <property type="component" value="Unassembled WGS sequence"/>
</dbReference>
<dbReference type="RefSeq" id="WP_089671728.1">
    <property type="nucleotide sequence ID" value="NZ_CP024845.1"/>
</dbReference>
<dbReference type="InterPro" id="IPR005302">
    <property type="entry name" value="MoCF_Sase_C"/>
</dbReference>
<reference evidence="3 4" key="1">
    <citation type="submission" date="2016-10" db="EMBL/GenBank/DDBJ databases">
        <authorList>
            <person name="de Groot N.N."/>
        </authorList>
    </citation>
    <scope>NUCLEOTIDE SEQUENCE [LARGE SCALE GENOMIC DNA]</scope>
    <source>
        <strain evidence="3 4">DSM 22187</strain>
    </source>
</reference>
<evidence type="ECO:0000313" key="4">
    <source>
        <dbReference type="Proteomes" id="UP000198888"/>
    </source>
</evidence>
<dbReference type="Gene3D" id="2.40.33.20">
    <property type="entry name" value="PK beta-barrel domain-like"/>
    <property type="match status" value="1"/>
</dbReference>
<dbReference type="SUPFAM" id="SSF50800">
    <property type="entry name" value="PK beta-barrel domain-like"/>
    <property type="match status" value="1"/>
</dbReference>
<dbReference type="STRING" id="1073996.SAMN05444271_107137"/>
<sequence length="179" mass="19381">MGTVAQLYTTPNEGEPMESHESVEAVDGGLVGDRYLQGTGYYSPYDVCEITLLEAEAIETIHETFGIDLWDGRHRRNIVTRGVKLHDLLETTFRIGTVELRGTRPRPPCRHVEHVADEGGVARALGEDRGGICARVLSSGTITVGDSIEITEADPRTIGSEIADRLQSGVDTDSDSNGS</sequence>
<dbReference type="Pfam" id="PF03473">
    <property type="entry name" value="MOSC"/>
    <property type="match status" value="1"/>
</dbReference>
<dbReference type="OrthoDB" id="68158at2157"/>
<feature type="compositionally biased region" description="Polar residues" evidence="1">
    <location>
        <begin position="1"/>
        <end position="12"/>
    </location>
</feature>
<keyword evidence="4" id="KW-1185">Reference proteome</keyword>
<gene>
    <name evidence="3" type="ORF">SAMN05444271_107137</name>
</gene>
<feature type="region of interest" description="Disordered" evidence="1">
    <location>
        <begin position="1"/>
        <end position="20"/>
    </location>
</feature>
<dbReference type="KEGG" id="hae:halTADL_0844"/>
<dbReference type="GeneID" id="35001658"/>
<evidence type="ECO:0000256" key="1">
    <source>
        <dbReference type="SAM" id="MobiDB-lite"/>
    </source>
</evidence>
<organism evidence="3 4">
    <name type="scientific">Halohasta litchfieldiae</name>
    <dbReference type="NCBI Taxonomy" id="1073996"/>
    <lineage>
        <taxon>Archaea</taxon>
        <taxon>Methanobacteriati</taxon>
        <taxon>Methanobacteriota</taxon>
        <taxon>Stenosarchaea group</taxon>
        <taxon>Halobacteria</taxon>
        <taxon>Halobacteriales</taxon>
        <taxon>Haloferacaceae</taxon>
        <taxon>Halohasta</taxon>
    </lineage>
</organism>
<dbReference type="AlphaFoldDB" id="A0A1H6TI36"/>
<dbReference type="GO" id="GO:0030151">
    <property type="term" value="F:molybdenum ion binding"/>
    <property type="evidence" value="ECO:0007669"/>
    <property type="project" value="InterPro"/>
</dbReference>
<proteinExistence type="predicted"/>
<feature type="domain" description="MOSC" evidence="2">
    <location>
        <begin position="15"/>
        <end position="151"/>
    </location>
</feature>
<name>A0A1H6TI36_9EURY</name>
<dbReference type="GO" id="GO:0003824">
    <property type="term" value="F:catalytic activity"/>
    <property type="evidence" value="ECO:0007669"/>
    <property type="project" value="InterPro"/>
</dbReference>
<dbReference type="PROSITE" id="PS51340">
    <property type="entry name" value="MOSC"/>
    <property type="match status" value="1"/>
</dbReference>
<accession>A0A1H6TI36</accession>
<dbReference type="GO" id="GO:0030170">
    <property type="term" value="F:pyridoxal phosphate binding"/>
    <property type="evidence" value="ECO:0007669"/>
    <property type="project" value="InterPro"/>
</dbReference>
<dbReference type="InterPro" id="IPR011037">
    <property type="entry name" value="Pyrv_Knase-like_insert_dom_sf"/>
</dbReference>
<accession>A0A2H4PZT7</accession>
<protein>
    <submittedName>
        <fullName evidence="3">MOSC domain-containing protein</fullName>
    </submittedName>
</protein>
<dbReference type="PANTHER" id="PTHR36930:SF1">
    <property type="entry name" value="MOSC DOMAIN-CONTAINING PROTEIN"/>
    <property type="match status" value="1"/>
</dbReference>
<evidence type="ECO:0000259" key="2">
    <source>
        <dbReference type="PROSITE" id="PS51340"/>
    </source>
</evidence>